<evidence type="ECO:0000313" key="1">
    <source>
        <dbReference type="EMBL" id="MBA2876001.1"/>
    </source>
</evidence>
<dbReference type="EMBL" id="JACDUT010000009">
    <property type="protein sequence ID" value="MBA2876001.1"/>
    <property type="molecule type" value="Genomic_DNA"/>
</dbReference>
<sequence length="66" mass="8272">MIYSYFPDYNQDFFLIHPFFHTKHIERFFWNIMVLPNKLFHAWNDYREEGDQKAENEKSGQPCQRR</sequence>
<dbReference type="Proteomes" id="UP000523087">
    <property type="component" value="Unassembled WGS sequence"/>
</dbReference>
<comment type="caution">
    <text evidence="1">The sequence shown here is derived from an EMBL/GenBank/DDBJ whole genome shotgun (WGS) entry which is preliminary data.</text>
</comment>
<name>A0A7V9Z8N7_9BACL</name>
<protein>
    <submittedName>
        <fullName evidence="1">Uncharacterized protein</fullName>
    </submittedName>
</protein>
<dbReference type="AlphaFoldDB" id="A0A7V9Z8N7"/>
<organism evidence="1 2">
    <name type="scientific">Thermaerobacillus caldiproteolyticus</name>
    <dbReference type="NCBI Taxonomy" id="247480"/>
    <lineage>
        <taxon>Bacteria</taxon>
        <taxon>Bacillati</taxon>
        <taxon>Bacillota</taxon>
        <taxon>Bacilli</taxon>
        <taxon>Bacillales</taxon>
        <taxon>Anoxybacillaceae</taxon>
        <taxon>Thermaerobacillus</taxon>
    </lineage>
</organism>
<keyword evidence="2" id="KW-1185">Reference proteome</keyword>
<evidence type="ECO:0000313" key="2">
    <source>
        <dbReference type="Proteomes" id="UP000523087"/>
    </source>
</evidence>
<proteinExistence type="predicted"/>
<accession>A0A7V9Z8N7</accession>
<gene>
    <name evidence="1" type="ORF">HNR31_002796</name>
</gene>
<reference evidence="1 2" key="1">
    <citation type="submission" date="2020-07" db="EMBL/GenBank/DDBJ databases">
        <title>Genomic Encyclopedia of Type Strains, Phase IV (KMG-IV): sequencing the most valuable type-strain genomes for metagenomic binning, comparative biology and taxonomic classification.</title>
        <authorList>
            <person name="Goeker M."/>
        </authorList>
    </citation>
    <scope>NUCLEOTIDE SEQUENCE [LARGE SCALE GENOMIC DNA]</scope>
    <source>
        <strain evidence="1 2">DSM 15730</strain>
    </source>
</reference>